<reference evidence="3 4" key="1">
    <citation type="journal article" date="2017" name="Int. J. Syst. Evol. Microbiol.">
        <title>Bacillus notoginsengisoli sp. nov., a novel bacterium isolated from the rhizosphere of Panax notoginseng.</title>
        <authorList>
            <person name="Zhang M.Y."/>
            <person name="Cheng J."/>
            <person name="Cai Y."/>
            <person name="Zhang T.Y."/>
            <person name="Wu Y.Y."/>
            <person name="Manikprabhu D."/>
            <person name="Li W.J."/>
            <person name="Zhang Y.X."/>
        </authorList>
    </citation>
    <scope>NUCLEOTIDE SEQUENCE [LARGE SCALE GENOMIC DNA]</scope>
    <source>
        <strain evidence="3 4">JCM 30743</strain>
    </source>
</reference>
<accession>A0A417YWC5</accession>
<proteinExistence type="predicted"/>
<comment type="caution">
    <text evidence="3">The sequence shown here is derived from an EMBL/GenBank/DDBJ whole genome shotgun (WGS) entry which is preliminary data.</text>
</comment>
<keyword evidence="4" id="KW-1185">Reference proteome</keyword>
<organism evidence="3 4">
    <name type="scientific">Neobacillus notoginsengisoli</name>
    <dbReference type="NCBI Taxonomy" id="1578198"/>
    <lineage>
        <taxon>Bacteria</taxon>
        <taxon>Bacillati</taxon>
        <taxon>Bacillota</taxon>
        <taxon>Bacilli</taxon>
        <taxon>Bacillales</taxon>
        <taxon>Bacillaceae</taxon>
        <taxon>Neobacillus</taxon>
    </lineage>
</organism>
<feature type="region of interest" description="Disordered" evidence="1">
    <location>
        <begin position="42"/>
        <end position="73"/>
    </location>
</feature>
<keyword evidence="2" id="KW-1133">Transmembrane helix</keyword>
<evidence type="ECO:0000313" key="4">
    <source>
        <dbReference type="Proteomes" id="UP000284416"/>
    </source>
</evidence>
<feature type="transmembrane region" description="Helical" evidence="2">
    <location>
        <begin position="16"/>
        <end position="33"/>
    </location>
</feature>
<evidence type="ECO:0000313" key="3">
    <source>
        <dbReference type="EMBL" id="RHW41723.1"/>
    </source>
</evidence>
<evidence type="ECO:0000256" key="2">
    <source>
        <dbReference type="SAM" id="Phobius"/>
    </source>
</evidence>
<dbReference type="Proteomes" id="UP000284416">
    <property type="component" value="Unassembled WGS sequence"/>
</dbReference>
<sequence>MIRKLGHLAGGKKGRFVTIIIWFAILVILNFAFPQANSRKMETAGDLNKNTPSQQAKVLTEKEFPSDKGTPALTFHHKTPLMPISCLGKEI</sequence>
<dbReference type="AlphaFoldDB" id="A0A417YWC5"/>
<keyword evidence="2" id="KW-0472">Membrane</keyword>
<keyword evidence="2" id="KW-0812">Transmembrane</keyword>
<feature type="compositionally biased region" description="Polar residues" evidence="1">
    <location>
        <begin position="48"/>
        <end position="57"/>
    </location>
</feature>
<gene>
    <name evidence="3" type="ORF">D1B31_08410</name>
</gene>
<dbReference type="OrthoDB" id="9971793at2"/>
<dbReference type="EMBL" id="QWEG01000004">
    <property type="protein sequence ID" value="RHW41723.1"/>
    <property type="molecule type" value="Genomic_DNA"/>
</dbReference>
<dbReference type="RefSeq" id="WP_118920305.1">
    <property type="nucleotide sequence ID" value="NZ_QWEG01000004.1"/>
</dbReference>
<evidence type="ECO:0000256" key="1">
    <source>
        <dbReference type="SAM" id="MobiDB-lite"/>
    </source>
</evidence>
<protein>
    <submittedName>
        <fullName evidence="3">Uncharacterized protein</fullName>
    </submittedName>
</protein>
<name>A0A417YWC5_9BACI</name>